<feature type="transmembrane region" description="Helical" evidence="1">
    <location>
        <begin position="42"/>
        <end position="69"/>
    </location>
</feature>
<comment type="caution">
    <text evidence="2">The sequence shown here is derived from an EMBL/GenBank/DDBJ whole genome shotgun (WGS) entry which is preliminary data.</text>
</comment>
<gene>
    <name evidence="3" type="ORF">D8836_00485</name>
    <name evidence="2" type="ORF">TZ90_01584</name>
</gene>
<dbReference type="EMBL" id="RJOH01000001">
    <property type="protein sequence ID" value="RSJ15140.1"/>
    <property type="molecule type" value="Genomic_DNA"/>
</dbReference>
<reference evidence="2 4" key="1">
    <citation type="submission" date="2015-02" db="EMBL/GenBank/DDBJ databases">
        <title>Evolution of amylase-binding proteins of oral streptococcal species.</title>
        <authorList>
            <person name="Haase E.M."/>
        </authorList>
    </citation>
    <scope>NUCLEOTIDE SEQUENCE [LARGE SCALE GENOMIC DNA]</scope>
    <source>
        <strain evidence="2 4">OT25</strain>
    </source>
</reference>
<evidence type="ECO:0000313" key="2">
    <source>
        <dbReference type="EMBL" id="KJQ69212.1"/>
    </source>
</evidence>
<evidence type="ECO:0000313" key="5">
    <source>
        <dbReference type="Proteomes" id="UP000267438"/>
    </source>
</evidence>
<accession>A0A0F2DDV6</accession>
<dbReference type="Proteomes" id="UP000033538">
    <property type="component" value="Unassembled WGS sequence"/>
</dbReference>
<sequence length="71" mass="8333">MYNLFAFAIGVRLVAFIAFVACVYAGNLLFAKLERRQTKFLWKITFVTLYSLFLLLVTYVVWFVFYFGLNA</sequence>
<evidence type="ECO:0000256" key="1">
    <source>
        <dbReference type="SAM" id="Phobius"/>
    </source>
</evidence>
<organism evidence="2 4">
    <name type="scientific">Streptococcus mitis</name>
    <dbReference type="NCBI Taxonomy" id="28037"/>
    <lineage>
        <taxon>Bacteria</taxon>
        <taxon>Bacillati</taxon>
        <taxon>Bacillota</taxon>
        <taxon>Bacilli</taxon>
        <taxon>Lactobacillales</taxon>
        <taxon>Streptococcaceae</taxon>
        <taxon>Streptococcus</taxon>
        <taxon>Streptococcus mitis group</taxon>
    </lineage>
</organism>
<proteinExistence type="predicted"/>
<evidence type="ECO:0000313" key="3">
    <source>
        <dbReference type="EMBL" id="RSJ15140.1"/>
    </source>
</evidence>
<name>A0A0F2DDV6_STRMT</name>
<reference evidence="3 5" key="2">
    <citation type="submission" date="2018-11" db="EMBL/GenBank/DDBJ databases">
        <title>Species Designations Belie Phenotypic and Genotypic Heterogeneity in Oral Streptococci.</title>
        <authorList>
            <person name="Velsko I."/>
        </authorList>
    </citation>
    <scope>NUCLEOTIDE SEQUENCE [LARGE SCALE GENOMIC DNA]</scope>
    <source>
        <strain evidence="3 5">BCC06</strain>
    </source>
</reference>
<protein>
    <submittedName>
        <fullName evidence="2">Uncharacterized protein</fullName>
    </submittedName>
</protein>
<keyword evidence="1" id="KW-1133">Transmembrane helix</keyword>
<dbReference type="Proteomes" id="UP000267438">
    <property type="component" value="Unassembled WGS sequence"/>
</dbReference>
<evidence type="ECO:0000313" key="4">
    <source>
        <dbReference type="Proteomes" id="UP000033538"/>
    </source>
</evidence>
<dbReference type="RefSeq" id="WP_045612409.1">
    <property type="nucleotide sequence ID" value="NZ_JAKUXJ010000002.1"/>
</dbReference>
<keyword evidence="1" id="KW-0472">Membrane</keyword>
<dbReference type="PATRIC" id="fig|28037.212.peg.1561"/>
<keyword evidence="1" id="KW-0812">Transmembrane</keyword>
<dbReference type="AlphaFoldDB" id="A0A0F2DDV6"/>
<feature type="transmembrane region" description="Helical" evidence="1">
    <location>
        <begin position="6"/>
        <end position="30"/>
    </location>
</feature>
<dbReference type="EMBL" id="JYGP01000002">
    <property type="protein sequence ID" value="KJQ69212.1"/>
    <property type="molecule type" value="Genomic_DNA"/>
</dbReference>